<keyword evidence="5 7" id="KW-0129">CBS domain</keyword>
<evidence type="ECO:0000256" key="5">
    <source>
        <dbReference type="ARBA" id="ARBA00023122"/>
    </source>
</evidence>
<organism evidence="12 13">
    <name type="scientific">Ignavibacterium album (strain DSM 19864 / JCM 16511 / NBRC 101810 / Mat9-16)</name>
    <dbReference type="NCBI Taxonomy" id="945713"/>
    <lineage>
        <taxon>Bacteria</taxon>
        <taxon>Pseudomonadati</taxon>
        <taxon>Ignavibacteriota</taxon>
        <taxon>Ignavibacteria</taxon>
        <taxon>Ignavibacteriales</taxon>
        <taxon>Ignavibacteriaceae</taxon>
        <taxon>Ignavibacterium</taxon>
    </lineage>
</organism>
<evidence type="ECO:0000256" key="6">
    <source>
        <dbReference type="ARBA" id="ARBA00023136"/>
    </source>
</evidence>
<dbReference type="SMART" id="SM01091">
    <property type="entry name" value="CorC_HlyC"/>
    <property type="match status" value="1"/>
</dbReference>
<keyword evidence="4 8" id="KW-1133">Transmembrane helix</keyword>
<dbReference type="InterPro" id="IPR016169">
    <property type="entry name" value="FAD-bd_PCMH_sub2"/>
</dbReference>
<dbReference type="InterPro" id="IPR046342">
    <property type="entry name" value="CBS_dom_sf"/>
</dbReference>
<sequence length="428" mass="48162">MDSDRIFNLLSFFLLLICSGFFSGSEVAFFSLDKKKIDRHFKNNPVIYRYLLTLINFPRRLLVTILIGNTLVNVALSIIAVILALDLANLFQVNINLAITFQIIITTLLVLLFGELLPKMIATKSTIKFARYAAVPIYITSSILYPLSEFITELIKLSVSKLTFDKSKSALTAEEFSDLASLSTEKGAIDENEKEIINSIVEFRDTTVSEIMTPRVDIVAVSDSKSIDDVIKIISDSGHSRIPVYKENIDVITGVVFAKDLLKFINNEDLKKQTKVNSLLKKVLFVPESKKIGELLREFQSRKIHLAIVVDEYGGTAGLITLEDIIEEVVGDIWDEYDKAEKLIQILSENKFLVSGNILLEDLASELGINFIDEKDPDIDTLAGFILKISGKIPKEADNFIFGNYKLTVKQLDKKRIRKVIIEKLLTK</sequence>
<dbReference type="Gene3D" id="3.30.465.10">
    <property type="match status" value="1"/>
</dbReference>
<dbReference type="GO" id="GO:0005886">
    <property type="term" value="C:plasma membrane"/>
    <property type="evidence" value="ECO:0007669"/>
    <property type="project" value="TreeGrafter"/>
</dbReference>
<dbReference type="PROSITE" id="PS51846">
    <property type="entry name" value="CNNM"/>
    <property type="match status" value="1"/>
</dbReference>
<dbReference type="eggNOG" id="COG1253">
    <property type="taxonomic scope" value="Bacteria"/>
</dbReference>
<proteinExistence type="predicted"/>
<feature type="domain" description="CNNM transmembrane" evidence="11">
    <location>
        <begin position="1"/>
        <end position="193"/>
    </location>
</feature>
<dbReference type="Pfam" id="PF00571">
    <property type="entry name" value="CBS"/>
    <property type="match status" value="2"/>
</dbReference>
<gene>
    <name evidence="12" type="ordered locus">IALB_1550</name>
</gene>
<feature type="domain" description="CBS" evidence="10">
    <location>
        <begin position="279"/>
        <end position="336"/>
    </location>
</feature>
<protein>
    <submittedName>
        <fullName evidence="12">Metal cation transporter</fullName>
    </submittedName>
</protein>
<evidence type="ECO:0000256" key="8">
    <source>
        <dbReference type="PROSITE-ProRule" id="PRU01193"/>
    </source>
</evidence>
<dbReference type="InterPro" id="IPR019862">
    <property type="entry name" value="Motility-assoc_prot_GldE"/>
</dbReference>
<evidence type="ECO:0000256" key="4">
    <source>
        <dbReference type="ARBA" id="ARBA00022989"/>
    </source>
</evidence>
<feature type="transmembrane region" description="Helical" evidence="9">
    <location>
        <begin position="61"/>
        <end position="85"/>
    </location>
</feature>
<dbReference type="OrthoDB" id="9798188at2"/>
<dbReference type="InterPro" id="IPR000644">
    <property type="entry name" value="CBS_dom"/>
</dbReference>
<dbReference type="EMBL" id="CP003418">
    <property type="protein sequence ID" value="AFH49258.1"/>
    <property type="molecule type" value="Genomic_DNA"/>
</dbReference>
<evidence type="ECO:0000256" key="9">
    <source>
        <dbReference type="SAM" id="Phobius"/>
    </source>
</evidence>
<dbReference type="PROSITE" id="PS51371">
    <property type="entry name" value="CBS"/>
    <property type="match status" value="2"/>
</dbReference>
<dbReference type="Gene3D" id="3.10.580.10">
    <property type="entry name" value="CBS-domain"/>
    <property type="match status" value="1"/>
</dbReference>
<keyword evidence="13" id="KW-1185">Reference proteome</keyword>
<dbReference type="AlphaFoldDB" id="I0AJV1"/>
<dbReference type="Pfam" id="PF01595">
    <property type="entry name" value="CNNM"/>
    <property type="match status" value="1"/>
</dbReference>
<dbReference type="RefSeq" id="WP_014560411.1">
    <property type="nucleotide sequence ID" value="NC_017464.1"/>
</dbReference>
<evidence type="ECO:0000313" key="12">
    <source>
        <dbReference type="EMBL" id="AFH49258.1"/>
    </source>
</evidence>
<keyword evidence="6 8" id="KW-0472">Membrane</keyword>
<keyword evidence="3" id="KW-0677">Repeat</keyword>
<dbReference type="InterPro" id="IPR044751">
    <property type="entry name" value="Ion_transp-like_CBS"/>
</dbReference>
<feature type="domain" description="CBS" evidence="10">
    <location>
        <begin position="212"/>
        <end position="272"/>
    </location>
</feature>
<comment type="subcellular location">
    <subcellularLocation>
        <location evidence="1">Membrane</location>
        <topology evidence="1">Multi-pass membrane protein</topology>
    </subcellularLocation>
</comment>
<dbReference type="GO" id="GO:0050660">
    <property type="term" value="F:flavin adenine dinucleotide binding"/>
    <property type="evidence" value="ECO:0007669"/>
    <property type="project" value="InterPro"/>
</dbReference>
<evidence type="ECO:0000259" key="10">
    <source>
        <dbReference type="PROSITE" id="PS51371"/>
    </source>
</evidence>
<evidence type="ECO:0000259" key="11">
    <source>
        <dbReference type="PROSITE" id="PS51846"/>
    </source>
</evidence>
<dbReference type="FunFam" id="3.10.580.10:FF:000002">
    <property type="entry name" value="Magnesium/cobalt efflux protein CorC"/>
    <property type="match status" value="1"/>
</dbReference>
<dbReference type="SUPFAM" id="SSF54631">
    <property type="entry name" value="CBS-domain pair"/>
    <property type="match status" value="1"/>
</dbReference>
<evidence type="ECO:0000256" key="2">
    <source>
        <dbReference type="ARBA" id="ARBA00022692"/>
    </source>
</evidence>
<evidence type="ECO:0000256" key="7">
    <source>
        <dbReference type="PROSITE-ProRule" id="PRU00703"/>
    </source>
</evidence>
<reference evidence="12 13" key="1">
    <citation type="journal article" date="2012" name="Front. Microbiol.">
        <title>Complete genome of Ignavibacterium album, a metabolically versatile, flagellated, facultative anaerobe from the phylum Chlorobi.</title>
        <authorList>
            <person name="Liu Z."/>
            <person name="Frigaard N.-U."/>
            <person name="Vogl K."/>
            <person name="Iino T."/>
            <person name="Ohkuma M."/>
            <person name="Overmann J."/>
            <person name="Bryant D.A."/>
        </authorList>
    </citation>
    <scope>NUCLEOTIDE SEQUENCE [LARGE SCALE GENOMIC DNA]</scope>
    <source>
        <strain evidence="13">DSM 19864 / JCM 16511 / NBRC 101810 / Mat9-16</strain>
    </source>
</reference>
<feature type="transmembrane region" description="Helical" evidence="9">
    <location>
        <begin position="129"/>
        <end position="147"/>
    </location>
</feature>
<dbReference type="NCBIfam" id="TIGR03520">
    <property type="entry name" value="GldE"/>
    <property type="match status" value="1"/>
</dbReference>
<dbReference type="SMART" id="SM00116">
    <property type="entry name" value="CBS"/>
    <property type="match status" value="2"/>
</dbReference>
<keyword evidence="2 8" id="KW-0812">Transmembrane</keyword>
<dbReference type="InterPro" id="IPR002550">
    <property type="entry name" value="CNNM"/>
</dbReference>
<dbReference type="STRING" id="945713.IALB_1550"/>
<accession>I0AJV1</accession>
<feature type="transmembrane region" description="Helical" evidence="9">
    <location>
        <begin position="6"/>
        <end position="32"/>
    </location>
</feature>
<dbReference type="PANTHER" id="PTHR22777">
    <property type="entry name" value="HEMOLYSIN-RELATED"/>
    <property type="match status" value="1"/>
</dbReference>
<evidence type="ECO:0000256" key="1">
    <source>
        <dbReference type="ARBA" id="ARBA00004141"/>
    </source>
</evidence>
<dbReference type="Pfam" id="PF03471">
    <property type="entry name" value="CorC_HlyC"/>
    <property type="match status" value="1"/>
</dbReference>
<dbReference type="InterPro" id="IPR036318">
    <property type="entry name" value="FAD-bd_PCMH-like_sf"/>
</dbReference>
<dbReference type="PATRIC" id="fig|945713.3.peg.1551"/>
<evidence type="ECO:0000313" key="13">
    <source>
        <dbReference type="Proteomes" id="UP000007394"/>
    </source>
</evidence>
<name>I0AJV1_IGNAJ</name>
<dbReference type="SUPFAM" id="SSF56176">
    <property type="entry name" value="FAD-binding/transporter-associated domain-like"/>
    <property type="match status" value="1"/>
</dbReference>
<feature type="transmembrane region" description="Helical" evidence="9">
    <location>
        <begin position="97"/>
        <end position="117"/>
    </location>
</feature>
<dbReference type="PANTHER" id="PTHR22777:SF17">
    <property type="entry name" value="UPF0053 PROTEIN SLL0260"/>
    <property type="match status" value="1"/>
</dbReference>
<dbReference type="KEGG" id="ial:IALB_1550"/>
<dbReference type="InterPro" id="IPR005170">
    <property type="entry name" value="Transptr-assoc_dom"/>
</dbReference>
<dbReference type="HOGENOM" id="CLU_015237_4_1_10"/>
<dbReference type="Proteomes" id="UP000007394">
    <property type="component" value="Chromosome"/>
</dbReference>
<evidence type="ECO:0000256" key="3">
    <source>
        <dbReference type="ARBA" id="ARBA00022737"/>
    </source>
</evidence>
<dbReference type="CDD" id="cd04590">
    <property type="entry name" value="CBS_pair_CorC_HlyC_assoc"/>
    <property type="match status" value="1"/>
</dbReference>